<dbReference type="Proteomes" id="UP000286931">
    <property type="component" value="Unassembled WGS sequence"/>
</dbReference>
<feature type="domain" description="CHAT" evidence="1">
    <location>
        <begin position="59"/>
        <end position="317"/>
    </location>
</feature>
<proteinExistence type="predicted"/>
<name>A0A401YMB9_9ACTN</name>
<evidence type="ECO:0000259" key="1">
    <source>
        <dbReference type="Pfam" id="PF12770"/>
    </source>
</evidence>
<sequence length="426" mass="44938">MRTVLGFEPLGDERTVLKLREAPANIPGLGANRVTDVSDPGGTVAGRGEALLKRLCRHPAVSQGLSAALARPPAAGPTPLYLHMVSNLADRLPWEQLHSAAQGFIALDARWPIVRIAAIRSPVDRRTFTPPLRIVAVLSAAGRTGVSQLDALLAAGALPDARALDTRLHVISAERAVLDRVAAAGRPDVTADVLPGTAPELAKRITAAKPHLVHLLCHGGAAGGVRTLAFAHTADFDAGEPVGSVQLKLPDLVVALIPCAPWLVVLGACRTAQTSDTLSLAHDLVSQGLPAVAGMRRLVDLNDTDRFCAALYPEVLATVRGTLEDPGEHEIDWAATFTAPRQALARDDPDESEAWSDPVLYLQDDPLRIAASSAADSSELANLQGRLDTHERFRATLDPVTTDPALLAQVDALIADLRARLAGAGR</sequence>
<evidence type="ECO:0000313" key="2">
    <source>
        <dbReference type="EMBL" id="GCD95639.1"/>
    </source>
</evidence>
<comment type="caution">
    <text evidence="2">The sequence shown here is derived from an EMBL/GenBank/DDBJ whole genome shotgun (WGS) entry which is preliminary data.</text>
</comment>
<reference evidence="2 3" key="1">
    <citation type="submission" date="2018-12" db="EMBL/GenBank/DDBJ databases">
        <title>Draft genome sequence of Embleya hyalina NBRC 13850T.</title>
        <authorList>
            <person name="Komaki H."/>
            <person name="Hosoyama A."/>
            <person name="Kimura A."/>
            <person name="Ichikawa N."/>
            <person name="Tamura T."/>
        </authorList>
    </citation>
    <scope>NUCLEOTIDE SEQUENCE [LARGE SCALE GENOMIC DNA]</scope>
    <source>
        <strain evidence="2 3">NBRC 13850</strain>
    </source>
</reference>
<dbReference type="EMBL" id="BIFH01000018">
    <property type="protein sequence ID" value="GCD95639.1"/>
    <property type="molecule type" value="Genomic_DNA"/>
</dbReference>
<keyword evidence="3" id="KW-1185">Reference proteome</keyword>
<dbReference type="RefSeq" id="WP_126637743.1">
    <property type="nucleotide sequence ID" value="NZ_BIFH01000018.1"/>
</dbReference>
<evidence type="ECO:0000313" key="3">
    <source>
        <dbReference type="Proteomes" id="UP000286931"/>
    </source>
</evidence>
<accession>A0A401YMB9</accession>
<organism evidence="2 3">
    <name type="scientific">Embleya hyalina</name>
    <dbReference type="NCBI Taxonomy" id="516124"/>
    <lineage>
        <taxon>Bacteria</taxon>
        <taxon>Bacillati</taxon>
        <taxon>Actinomycetota</taxon>
        <taxon>Actinomycetes</taxon>
        <taxon>Kitasatosporales</taxon>
        <taxon>Streptomycetaceae</taxon>
        <taxon>Embleya</taxon>
    </lineage>
</organism>
<dbReference type="Pfam" id="PF12770">
    <property type="entry name" value="CHAT"/>
    <property type="match status" value="1"/>
</dbReference>
<dbReference type="InterPro" id="IPR024983">
    <property type="entry name" value="CHAT_dom"/>
</dbReference>
<protein>
    <recommendedName>
        <fullName evidence="1">CHAT domain-containing protein</fullName>
    </recommendedName>
</protein>
<gene>
    <name evidence="2" type="ORF">EHYA_03314</name>
</gene>
<dbReference type="OrthoDB" id="8253226at2"/>
<dbReference type="AlphaFoldDB" id="A0A401YMB9"/>